<dbReference type="GO" id="GO:0000455">
    <property type="term" value="P:enzyme-directed rRNA pseudouridine synthesis"/>
    <property type="evidence" value="ECO:0007669"/>
    <property type="project" value="UniProtKB-ARBA"/>
</dbReference>
<sequence length="241" mass="26769">MVESRPPVRLHKYLADAGVDSRRRCEDYVRAGRVTVNDEVAAVGASVVPGRDRVRFDGRPVLPLARRTVIMLSKPPGYLCSCRQGREAGKLVTELVPVGVRLYPVGRLDRESEGLLLLTDDGELAQRLAHPRFGKEKEYVVELERDAEDAVCARLIAGVELDDGPARAVRATRRGGRTLSVVLTEGRKRQVRRMLAALGHRVVRLRRVRLAGLELGRLRPGEWRRLSDSEVNAQLLASSEG</sequence>
<proteinExistence type="inferred from homology"/>
<dbReference type="GO" id="GO:0003723">
    <property type="term" value="F:RNA binding"/>
    <property type="evidence" value="ECO:0007669"/>
    <property type="project" value="UniProtKB-KW"/>
</dbReference>
<dbReference type="SMART" id="SM00363">
    <property type="entry name" value="S4"/>
    <property type="match status" value="1"/>
</dbReference>
<feature type="domain" description="RNA-binding S4" evidence="5">
    <location>
        <begin position="8"/>
        <end position="67"/>
    </location>
</feature>
<dbReference type="PROSITE" id="PS01149">
    <property type="entry name" value="PSI_RSU"/>
    <property type="match status" value="1"/>
</dbReference>
<evidence type="ECO:0000313" key="6">
    <source>
        <dbReference type="EMBL" id="HDQ99729.1"/>
    </source>
</evidence>
<gene>
    <name evidence="6" type="ORF">ENN51_05550</name>
</gene>
<dbReference type="Pfam" id="PF00849">
    <property type="entry name" value="PseudoU_synth_2"/>
    <property type="match status" value="1"/>
</dbReference>
<dbReference type="InterPro" id="IPR002942">
    <property type="entry name" value="S4_RNA-bd"/>
</dbReference>
<dbReference type="EMBL" id="DSBX01000207">
    <property type="protein sequence ID" value="HDQ99729.1"/>
    <property type="molecule type" value="Genomic_DNA"/>
</dbReference>
<dbReference type="PROSITE" id="PS50889">
    <property type="entry name" value="S4"/>
    <property type="match status" value="1"/>
</dbReference>
<dbReference type="Gene3D" id="3.30.70.1560">
    <property type="entry name" value="Alpha-L RNA-binding motif"/>
    <property type="match status" value="1"/>
</dbReference>
<dbReference type="Gene3D" id="3.10.290.10">
    <property type="entry name" value="RNA-binding S4 domain"/>
    <property type="match status" value="1"/>
</dbReference>
<protein>
    <recommendedName>
        <fullName evidence="4">Pseudouridine synthase</fullName>
        <ecNumber evidence="4">5.4.99.-</ecNumber>
    </recommendedName>
</protein>
<dbReference type="InterPro" id="IPR000748">
    <property type="entry name" value="PsdUridine_synth_RsuA/RluB/E/F"/>
</dbReference>
<comment type="similarity">
    <text evidence="1 4">Belongs to the pseudouridine synthase RsuA family.</text>
</comment>
<dbReference type="GO" id="GO:0120159">
    <property type="term" value="F:rRNA pseudouridine synthase activity"/>
    <property type="evidence" value="ECO:0007669"/>
    <property type="project" value="UniProtKB-ARBA"/>
</dbReference>
<dbReference type="InterPro" id="IPR036986">
    <property type="entry name" value="S4_RNA-bd_sf"/>
</dbReference>
<dbReference type="Proteomes" id="UP000885672">
    <property type="component" value="Unassembled WGS sequence"/>
</dbReference>
<evidence type="ECO:0000256" key="3">
    <source>
        <dbReference type="PROSITE-ProRule" id="PRU00182"/>
    </source>
</evidence>
<dbReference type="NCBIfam" id="TIGR00093">
    <property type="entry name" value="pseudouridine synthase"/>
    <property type="match status" value="1"/>
</dbReference>
<evidence type="ECO:0000256" key="2">
    <source>
        <dbReference type="ARBA" id="ARBA00023235"/>
    </source>
</evidence>
<dbReference type="PANTHER" id="PTHR47683:SF2">
    <property type="entry name" value="RNA-BINDING S4 DOMAIN-CONTAINING PROTEIN"/>
    <property type="match status" value="1"/>
</dbReference>
<dbReference type="InterPro" id="IPR042092">
    <property type="entry name" value="PsdUridine_s_RsuA/RluB/E/F_cat"/>
</dbReference>
<dbReference type="CDD" id="cd02870">
    <property type="entry name" value="PseudoU_synth_RsuA_like"/>
    <property type="match status" value="1"/>
</dbReference>
<name>A0A7V0T5V6_UNCW3</name>
<dbReference type="InterPro" id="IPR020103">
    <property type="entry name" value="PsdUridine_synth_cat_dom_sf"/>
</dbReference>
<organism evidence="6">
    <name type="scientific">candidate division WOR-3 bacterium</name>
    <dbReference type="NCBI Taxonomy" id="2052148"/>
    <lineage>
        <taxon>Bacteria</taxon>
        <taxon>Bacteria division WOR-3</taxon>
    </lineage>
</organism>
<dbReference type="SUPFAM" id="SSF55174">
    <property type="entry name" value="Alpha-L RNA-binding motif"/>
    <property type="match status" value="1"/>
</dbReference>
<evidence type="ECO:0000259" key="5">
    <source>
        <dbReference type="SMART" id="SM00363"/>
    </source>
</evidence>
<keyword evidence="2 4" id="KW-0413">Isomerase</keyword>
<comment type="caution">
    <text evidence="6">The sequence shown here is derived from an EMBL/GenBank/DDBJ whole genome shotgun (WGS) entry which is preliminary data.</text>
</comment>
<evidence type="ECO:0000256" key="1">
    <source>
        <dbReference type="ARBA" id="ARBA00008348"/>
    </source>
</evidence>
<evidence type="ECO:0000256" key="4">
    <source>
        <dbReference type="RuleBase" id="RU003887"/>
    </source>
</evidence>
<dbReference type="AlphaFoldDB" id="A0A7V0T5V6"/>
<dbReference type="CDD" id="cd00165">
    <property type="entry name" value="S4"/>
    <property type="match status" value="1"/>
</dbReference>
<keyword evidence="3" id="KW-0694">RNA-binding</keyword>
<dbReference type="Gene3D" id="3.30.70.580">
    <property type="entry name" value="Pseudouridine synthase I, catalytic domain, N-terminal subdomain"/>
    <property type="match status" value="1"/>
</dbReference>
<dbReference type="InterPro" id="IPR050343">
    <property type="entry name" value="RsuA_PseudoU_synthase"/>
</dbReference>
<accession>A0A7V0T5V6</accession>
<dbReference type="FunFam" id="3.10.290.10:FF:000003">
    <property type="entry name" value="Pseudouridine synthase"/>
    <property type="match status" value="1"/>
</dbReference>
<dbReference type="Pfam" id="PF01479">
    <property type="entry name" value="S4"/>
    <property type="match status" value="1"/>
</dbReference>
<reference evidence="6" key="1">
    <citation type="journal article" date="2020" name="mSystems">
        <title>Genome- and Community-Level Interaction Insights into Carbon Utilization and Element Cycling Functions of Hydrothermarchaeota in Hydrothermal Sediment.</title>
        <authorList>
            <person name="Zhou Z."/>
            <person name="Liu Y."/>
            <person name="Xu W."/>
            <person name="Pan J."/>
            <person name="Luo Z.H."/>
            <person name="Li M."/>
        </authorList>
    </citation>
    <scope>NUCLEOTIDE SEQUENCE [LARGE SCALE GENOMIC DNA]</scope>
    <source>
        <strain evidence="6">SpSt-1182</strain>
    </source>
</reference>
<dbReference type="EC" id="5.4.99.-" evidence="4"/>
<dbReference type="SUPFAM" id="SSF55120">
    <property type="entry name" value="Pseudouridine synthase"/>
    <property type="match status" value="1"/>
</dbReference>
<dbReference type="InterPro" id="IPR006145">
    <property type="entry name" value="PsdUridine_synth_RsuA/RluA"/>
</dbReference>
<dbReference type="InterPro" id="IPR020094">
    <property type="entry name" value="TruA/RsuA/RluB/E/F_N"/>
</dbReference>
<dbReference type="InterPro" id="IPR018496">
    <property type="entry name" value="PsdUridine_synth_RsuA/RluB_CS"/>
</dbReference>
<dbReference type="PANTHER" id="PTHR47683">
    <property type="entry name" value="PSEUDOURIDINE SYNTHASE FAMILY PROTEIN-RELATED"/>
    <property type="match status" value="1"/>
</dbReference>